<proteinExistence type="predicted"/>
<feature type="domain" description="DUF4179" evidence="2">
    <location>
        <begin position="57"/>
        <end position="150"/>
    </location>
</feature>
<keyword evidence="4" id="KW-1185">Reference proteome</keyword>
<feature type="transmembrane region" description="Helical" evidence="1">
    <location>
        <begin position="53"/>
        <end position="74"/>
    </location>
</feature>
<dbReference type="RefSeq" id="WP_171719270.1">
    <property type="nucleotide sequence ID" value="NZ_WHOB01000069.1"/>
</dbReference>
<organism evidence="3 4">
    <name type="scientific">Paenibacillus phytohabitans</name>
    <dbReference type="NCBI Taxonomy" id="2654978"/>
    <lineage>
        <taxon>Bacteria</taxon>
        <taxon>Bacillati</taxon>
        <taxon>Bacillota</taxon>
        <taxon>Bacilli</taxon>
        <taxon>Bacillales</taxon>
        <taxon>Paenibacillaceae</taxon>
        <taxon>Paenibacillus</taxon>
    </lineage>
</organism>
<protein>
    <submittedName>
        <fullName evidence="3">DUF4179 domain-containing protein</fullName>
    </submittedName>
</protein>
<sequence length="377" mass="41471">MNSSREEQALLSDAVRIHEAAEADAGGNAVRMAVQAGMESGRRRSWQGRFTKGSFIGLAAAAVAAMILFFIPVIHDSASHTAAPPGVVNWGELENFKRLYSFDMEAATLDSAIRHDYIQMINQSAASGDYKITLNAVTADENRIIFLYTAEVAEGQEVYGTSSARMKDISTGQYLENGGGIGGNATASGLLNNRIYYGRSIINLDRNKPFPEQLEADFQIASVDTGKLGQPKTGTIVADMHYSPRLKVSFKLDPKFKEQQTVIVQPDEDFVLDGIEVTLEKVEISPLLIRTMIKIKNESDITWQNRQNIFEVVYGNEIQSITKYGTVHLGMTLGSGTYEGFERRYGSNLLDQPKSLNMIMKTGTGKNAKEINVPILP</sequence>
<reference evidence="3 4" key="1">
    <citation type="submission" date="2019-10" db="EMBL/GenBank/DDBJ databases">
        <title>Description of Paenibacillus terricola sp. nov.</title>
        <authorList>
            <person name="Carlier A."/>
            <person name="Qi S."/>
        </authorList>
    </citation>
    <scope>NUCLEOTIDE SEQUENCE [LARGE SCALE GENOMIC DNA]</scope>
    <source>
        <strain evidence="3 4">LMG 31459</strain>
    </source>
</reference>
<keyword evidence="1" id="KW-1133">Transmembrane helix</keyword>
<keyword evidence="1" id="KW-0812">Transmembrane</keyword>
<dbReference type="InterPro" id="IPR025436">
    <property type="entry name" value="DUF4179"/>
</dbReference>
<evidence type="ECO:0000259" key="2">
    <source>
        <dbReference type="Pfam" id="PF13786"/>
    </source>
</evidence>
<keyword evidence="1" id="KW-0472">Membrane</keyword>
<evidence type="ECO:0000256" key="1">
    <source>
        <dbReference type="SAM" id="Phobius"/>
    </source>
</evidence>
<accession>A0ABX1YLB2</accession>
<dbReference type="Pfam" id="PF13786">
    <property type="entry name" value="DUF4179"/>
    <property type="match status" value="1"/>
</dbReference>
<dbReference type="Gene3D" id="2.60.40.1630">
    <property type="entry name" value="bacillus anthracis domain"/>
    <property type="match status" value="1"/>
</dbReference>
<dbReference type="EMBL" id="WHOB01000069">
    <property type="protein sequence ID" value="NOU81842.1"/>
    <property type="molecule type" value="Genomic_DNA"/>
</dbReference>
<dbReference type="Proteomes" id="UP000596857">
    <property type="component" value="Unassembled WGS sequence"/>
</dbReference>
<comment type="caution">
    <text evidence="3">The sequence shown here is derived from an EMBL/GenBank/DDBJ whole genome shotgun (WGS) entry which is preliminary data.</text>
</comment>
<evidence type="ECO:0000313" key="3">
    <source>
        <dbReference type="EMBL" id="NOU81842.1"/>
    </source>
</evidence>
<name>A0ABX1YLB2_9BACL</name>
<gene>
    <name evidence="3" type="ORF">GC101_23550</name>
</gene>
<evidence type="ECO:0000313" key="4">
    <source>
        <dbReference type="Proteomes" id="UP000596857"/>
    </source>
</evidence>